<dbReference type="CDD" id="cd07989">
    <property type="entry name" value="LPLAT_AGPAT-like"/>
    <property type="match status" value="1"/>
</dbReference>
<keyword evidence="5 7" id="KW-0443">Lipid metabolism</keyword>
<feature type="transmembrane region" description="Helical" evidence="8">
    <location>
        <begin position="7"/>
        <end position="23"/>
    </location>
</feature>
<comment type="pathway">
    <text evidence="1">Lipid metabolism.</text>
</comment>
<evidence type="ECO:0000313" key="10">
    <source>
        <dbReference type="EMBL" id="GEN31356.1"/>
    </source>
</evidence>
<evidence type="ECO:0000259" key="9">
    <source>
        <dbReference type="SMART" id="SM00563"/>
    </source>
</evidence>
<evidence type="ECO:0000256" key="5">
    <source>
        <dbReference type="ARBA" id="ARBA00023098"/>
    </source>
</evidence>
<dbReference type="GO" id="GO:0016020">
    <property type="term" value="C:membrane"/>
    <property type="evidence" value="ECO:0007669"/>
    <property type="project" value="InterPro"/>
</dbReference>
<evidence type="ECO:0000256" key="4">
    <source>
        <dbReference type="ARBA" id="ARBA00022679"/>
    </source>
</evidence>
<protein>
    <recommendedName>
        <fullName evidence="7">1-acyl-sn-glycerol-3-phosphate acyltransferase</fullName>
        <ecNumber evidence="7">2.3.1.51</ecNumber>
    </recommendedName>
</protein>
<evidence type="ECO:0000256" key="6">
    <source>
        <dbReference type="ARBA" id="ARBA00023315"/>
    </source>
</evidence>
<dbReference type="EMBL" id="BJXW01000014">
    <property type="protein sequence ID" value="GEN31356.1"/>
    <property type="molecule type" value="Genomic_DNA"/>
</dbReference>
<name>A0A511UXJ3_9BACI</name>
<reference evidence="10 11" key="1">
    <citation type="submission" date="2019-07" db="EMBL/GenBank/DDBJ databases">
        <title>Whole genome shotgun sequence of Cerasibacillus quisquiliarum NBRC 102429.</title>
        <authorList>
            <person name="Hosoyama A."/>
            <person name="Uohara A."/>
            <person name="Ohji S."/>
            <person name="Ichikawa N."/>
        </authorList>
    </citation>
    <scope>NUCLEOTIDE SEQUENCE [LARGE SCALE GENOMIC DNA]</scope>
    <source>
        <strain evidence="10 11">NBRC 102429</strain>
    </source>
</reference>
<dbReference type="InterPro" id="IPR004552">
    <property type="entry name" value="AGP_acyltrans"/>
</dbReference>
<dbReference type="InterPro" id="IPR002123">
    <property type="entry name" value="Plipid/glycerol_acylTrfase"/>
</dbReference>
<comment type="caution">
    <text evidence="10">The sequence shown here is derived from an EMBL/GenBank/DDBJ whole genome shotgun (WGS) entry which is preliminary data.</text>
</comment>
<evidence type="ECO:0000313" key="11">
    <source>
        <dbReference type="Proteomes" id="UP000321491"/>
    </source>
</evidence>
<keyword evidence="7" id="KW-1208">Phospholipid metabolism</keyword>
<keyword evidence="8" id="KW-1133">Transmembrane helix</keyword>
<accession>A0A511UXJ3</accession>
<gene>
    <name evidence="10" type="ORF">CQU01_15940</name>
</gene>
<evidence type="ECO:0000256" key="7">
    <source>
        <dbReference type="RuleBase" id="RU361267"/>
    </source>
</evidence>
<evidence type="ECO:0000256" key="1">
    <source>
        <dbReference type="ARBA" id="ARBA00005189"/>
    </source>
</evidence>
<sequence length="256" mass="29211">MIRTIRIYIYATIYVIGSYFRLLQVKKLAQQSHLPHIQEEIFKTPSVVSQKVIEKTNTKVYVEGENYLPDGPALYVANHQGLFDILALLGYLGKPVGFIAKIEIKKIPIIRSWMKLLHCVFIDRQDRRQSVRAIQQGTKNIKKGFSMVIFPEGTRSKDGELNRFKAGSFRLGTKAKVPIVPVTIDGTREIYEQNNHRIQPSTIKIVIGQPITPEEYSNMTGKELAEYTENIIAKDLENIRKQDSNSSPLKELPIEV</sequence>
<dbReference type="SMART" id="SM00563">
    <property type="entry name" value="PlsC"/>
    <property type="match status" value="1"/>
</dbReference>
<dbReference type="GO" id="GO:0006654">
    <property type="term" value="P:phosphatidic acid biosynthetic process"/>
    <property type="evidence" value="ECO:0007669"/>
    <property type="project" value="TreeGrafter"/>
</dbReference>
<comment type="similarity">
    <text evidence="2 7">Belongs to the 1-acyl-sn-glycerol-3-phosphate acyltransferase family.</text>
</comment>
<dbReference type="Proteomes" id="UP000321491">
    <property type="component" value="Unassembled WGS sequence"/>
</dbReference>
<dbReference type="Pfam" id="PF01553">
    <property type="entry name" value="Acyltransferase"/>
    <property type="match status" value="1"/>
</dbReference>
<evidence type="ECO:0000256" key="2">
    <source>
        <dbReference type="ARBA" id="ARBA00008655"/>
    </source>
</evidence>
<keyword evidence="8" id="KW-0472">Membrane</keyword>
<dbReference type="AlphaFoldDB" id="A0A511UXJ3"/>
<feature type="domain" description="Phospholipid/glycerol acyltransferase" evidence="9">
    <location>
        <begin position="73"/>
        <end position="187"/>
    </location>
</feature>
<keyword evidence="11" id="KW-1185">Reference proteome</keyword>
<dbReference type="PANTHER" id="PTHR10434">
    <property type="entry name" value="1-ACYL-SN-GLYCEROL-3-PHOSPHATE ACYLTRANSFERASE"/>
    <property type="match status" value="1"/>
</dbReference>
<dbReference type="NCBIfam" id="TIGR00530">
    <property type="entry name" value="AGP_acyltrn"/>
    <property type="match status" value="1"/>
</dbReference>
<dbReference type="GO" id="GO:0003841">
    <property type="term" value="F:1-acylglycerol-3-phosphate O-acyltransferase activity"/>
    <property type="evidence" value="ECO:0007669"/>
    <property type="project" value="UniProtKB-UniRule"/>
</dbReference>
<dbReference type="PANTHER" id="PTHR10434:SF64">
    <property type="entry name" value="1-ACYL-SN-GLYCEROL-3-PHOSPHATE ACYLTRANSFERASE-RELATED"/>
    <property type="match status" value="1"/>
</dbReference>
<organism evidence="10 11">
    <name type="scientific">Cerasibacillus quisquiliarum</name>
    <dbReference type="NCBI Taxonomy" id="227865"/>
    <lineage>
        <taxon>Bacteria</taxon>
        <taxon>Bacillati</taxon>
        <taxon>Bacillota</taxon>
        <taxon>Bacilli</taxon>
        <taxon>Bacillales</taxon>
        <taxon>Bacillaceae</taxon>
        <taxon>Cerasibacillus</taxon>
    </lineage>
</organism>
<proteinExistence type="inferred from homology"/>
<dbReference type="SUPFAM" id="SSF69593">
    <property type="entry name" value="Glycerol-3-phosphate (1)-acyltransferase"/>
    <property type="match status" value="1"/>
</dbReference>
<dbReference type="OrthoDB" id="9803035at2"/>
<comment type="catalytic activity">
    <reaction evidence="7">
        <text>a 1-acyl-sn-glycero-3-phosphate + an acyl-CoA = a 1,2-diacyl-sn-glycero-3-phosphate + CoA</text>
        <dbReference type="Rhea" id="RHEA:19709"/>
        <dbReference type="ChEBI" id="CHEBI:57287"/>
        <dbReference type="ChEBI" id="CHEBI:57970"/>
        <dbReference type="ChEBI" id="CHEBI:58342"/>
        <dbReference type="ChEBI" id="CHEBI:58608"/>
        <dbReference type="EC" id="2.3.1.51"/>
    </reaction>
</comment>
<evidence type="ECO:0000256" key="8">
    <source>
        <dbReference type="SAM" id="Phobius"/>
    </source>
</evidence>
<keyword evidence="4 7" id="KW-0808">Transferase</keyword>
<comment type="domain">
    <text evidence="7">The HXXXXD motif is essential for acyltransferase activity and may constitute the binding site for the phosphate moiety of the glycerol-3-phosphate.</text>
</comment>
<keyword evidence="3 7" id="KW-0444">Lipid biosynthesis</keyword>
<keyword evidence="8" id="KW-0812">Transmembrane</keyword>
<keyword evidence="6 7" id="KW-0012">Acyltransferase</keyword>
<dbReference type="EC" id="2.3.1.51" evidence="7"/>
<keyword evidence="7" id="KW-0594">Phospholipid biosynthesis</keyword>
<evidence type="ECO:0000256" key="3">
    <source>
        <dbReference type="ARBA" id="ARBA00022516"/>
    </source>
</evidence>
<dbReference type="RefSeq" id="WP_146937470.1">
    <property type="nucleotide sequence ID" value="NZ_BJXW01000014.1"/>
</dbReference>